<dbReference type="Proteomes" id="UP001501410">
    <property type="component" value="Unassembled WGS sequence"/>
</dbReference>
<gene>
    <name evidence="4" type="ORF">GCM10023092_19730</name>
</gene>
<keyword evidence="5" id="KW-1185">Reference proteome</keyword>
<feature type="region of interest" description="Disordered" evidence="1">
    <location>
        <begin position="112"/>
        <end position="132"/>
    </location>
</feature>
<evidence type="ECO:0000313" key="4">
    <source>
        <dbReference type="EMBL" id="GAA4455675.1"/>
    </source>
</evidence>
<keyword evidence="2" id="KW-0812">Transmembrane</keyword>
<name>A0ABP8MVS8_9BACT</name>
<feature type="domain" description="Protein-glutamine gamma-glutamyltransferase-like C-terminal" evidence="3">
    <location>
        <begin position="156"/>
        <end position="217"/>
    </location>
</feature>
<reference evidence="5" key="1">
    <citation type="journal article" date="2019" name="Int. J. Syst. Evol. Microbiol.">
        <title>The Global Catalogue of Microorganisms (GCM) 10K type strain sequencing project: providing services to taxonomists for standard genome sequencing and annotation.</title>
        <authorList>
            <consortium name="The Broad Institute Genomics Platform"/>
            <consortium name="The Broad Institute Genome Sequencing Center for Infectious Disease"/>
            <person name="Wu L."/>
            <person name="Ma J."/>
        </authorList>
    </citation>
    <scope>NUCLEOTIDE SEQUENCE [LARGE SCALE GENOMIC DNA]</scope>
    <source>
        <strain evidence="5">JCM 31921</strain>
    </source>
</reference>
<keyword evidence="2" id="KW-1133">Transmembrane helix</keyword>
<protein>
    <recommendedName>
        <fullName evidence="3">Protein-glutamine gamma-glutamyltransferase-like C-terminal domain-containing protein</fullName>
    </recommendedName>
</protein>
<dbReference type="Pfam" id="PF13559">
    <property type="entry name" value="DUF4129"/>
    <property type="match status" value="1"/>
</dbReference>
<accession>A0ABP8MVS8</accession>
<keyword evidence="2" id="KW-0472">Membrane</keyword>
<organism evidence="4 5">
    <name type="scientific">Rurimicrobium arvi</name>
    <dbReference type="NCBI Taxonomy" id="2049916"/>
    <lineage>
        <taxon>Bacteria</taxon>
        <taxon>Pseudomonadati</taxon>
        <taxon>Bacteroidota</taxon>
        <taxon>Chitinophagia</taxon>
        <taxon>Chitinophagales</taxon>
        <taxon>Chitinophagaceae</taxon>
        <taxon>Rurimicrobium</taxon>
    </lineage>
</organism>
<dbReference type="RefSeq" id="WP_344826184.1">
    <property type="nucleotide sequence ID" value="NZ_BAABEZ010000022.1"/>
</dbReference>
<proteinExistence type="predicted"/>
<evidence type="ECO:0000313" key="5">
    <source>
        <dbReference type="Proteomes" id="UP001501410"/>
    </source>
</evidence>
<evidence type="ECO:0000259" key="3">
    <source>
        <dbReference type="Pfam" id="PF13559"/>
    </source>
</evidence>
<evidence type="ECO:0000256" key="2">
    <source>
        <dbReference type="SAM" id="Phobius"/>
    </source>
</evidence>
<feature type="transmembrane region" description="Helical" evidence="2">
    <location>
        <begin position="83"/>
        <end position="102"/>
    </location>
</feature>
<dbReference type="EMBL" id="BAABEZ010000022">
    <property type="protein sequence ID" value="GAA4455675.1"/>
    <property type="molecule type" value="Genomic_DNA"/>
</dbReference>
<dbReference type="InterPro" id="IPR025403">
    <property type="entry name" value="TgpA-like_C"/>
</dbReference>
<sequence length="231" mass="26431">MILSCLHSANVAAAVEEQKEQEVQTETVLYTPSDSEWQSLTRDKHFSYAHEREGALEKKPANHFLNGFIESLISFFTSAAGKAIIWLLIAAVALFIIVRVVIPEFRTSKRKKQQDNSLAGDTGNPESPEDLESGLWEEKMARAVSEALYADATRFAYLAILKLLSQKGQITFRSEATDFDYYRELTEGTLKESFRNLLLRYQYAWFGRFPVAEAEWHQTYVLYQSLKTAIR</sequence>
<comment type="caution">
    <text evidence="4">The sequence shown here is derived from an EMBL/GenBank/DDBJ whole genome shotgun (WGS) entry which is preliminary data.</text>
</comment>
<evidence type="ECO:0000256" key="1">
    <source>
        <dbReference type="SAM" id="MobiDB-lite"/>
    </source>
</evidence>